<accession>A0ABQ1LMM8</accession>
<dbReference type="PRINTS" id="PR00344">
    <property type="entry name" value="BCTRLSENSOR"/>
</dbReference>
<gene>
    <name evidence="8" type="ORF">GCM10010993_02210</name>
</gene>
<proteinExistence type="predicted"/>
<dbReference type="PROSITE" id="PS50113">
    <property type="entry name" value="PAC"/>
    <property type="match status" value="1"/>
</dbReference>
<dbReference type="SUPFAM" id="SSF55785">
    <property type="entry name" value="PYP-like sensor domain (PAS domain)"/>
    <property type="match status" value="4"/>
</dbReference>
<keyword evidence="4" id="KW-0808">Transferase</keyword>
<keyword evidence="9" id="KW-1185">Reference proteome</keyword>
<dbReference type="Pfam" id="PF08447">
    <property type="entry name" value="PAS_3"/>
    <property type="match status" value="2"/>
</dbReference>
<dbReference type="SUPFAM" id="SSF55874">
    <property type="entry name" value="ATPase domain of HSP90 chaperone/DNA topoisomerase II/histidine kinase"/>
    <property type="match status" value="1"/>
</dbReference>
<dbReference type="SMART" id="SM00387">
    <property type="entry name" value="HATPase_c"/>
    <property type="match status" value="1"/>
</dbReference>
<keyword evidence="3" id="KW-0597">Phosphoprotein</keyword>
<evidence type="ECO:0000259" key="7">
    <source>
        <dbReference type="PROSITE" id="PS50113"/>
    </source>
</evidence>
<dbReference type="InterPro" id="IPR001610">
    <property type="entry name" value="PAC"/>
</dbReference>
<dbReference type="CDD" id="cd00130">
    <property type="entry name" value="PAS"/>
    <property type="match status" value="2"/>
</dbReference>
<comment type="caution">
    <text evidence="8">The sequence shown here is derived from an EMBL/GenBank/DDBJ whole genome shotgun (WGS) entry which is preliminary data.</text>
</comment>
<dbReference type="PROSITE" id="PS50109">
    <property type="entry name" value="HIS_KIN"/>
    <property type="match status" value="1"/>
</dbReference>
<dbReference type="RefSeq" id="WP_188438763.1">
    <property type="nucleotide sequence ID" value="NZ_BMFD01000001.1"/>
</dbReference>
<evidence type="ECO:0000256" key="2">
    <source>
        <dbReference type="ARBA" id="ARBA00012438"/>
    </source>
</evidence>
<dbReference type="InterPro" id="IPR035965">
    <property type="entry name" value="PAS-like_dom_sf"/>
</dbReference>
<dbReference type="Proteomes" id="UP000635885">
    <property type="component" value="Unassembled WGS sequence"/>
</dbReference>
<dbReference type="PANTHER" id="PTHR43304:SF1">
    <property type="entry name" value="PAC DOMAIN-CONTAINING PROTEIN"/>
    <property type="match status" value="1"/>
</dbReference>
<sequence length="1095" mass="126574">MSEQRRSRFQNILLTLKKYQDGTFELLYISSEIRELINGDTKFYKQQFFETIFPTLERPIFEYLFRALGNGDKFTCPIIIKKDSFLWVQIEGYVISQEDGSYLINALISPFHIPSNIKYAWLLVGENNYPFIQKNNDSNKFDSWQQLIKSKFSFVDEKSLKRFEKEKEDSFVTIFPNRLYLTKKTLSEGVSLIQLEYHTSQSALEKQLVQNISNTQIDNLVFYELDRKNNEFHISGAIKNVLGYDPSYFKDFTKKAWEELIHHDDRVVFQKGFKHSNTIIYKFLHADGNYIFLQDEIRSFNEDNLNSDIVLGVIGDISELKAIEKELIDNKTILDELTGVVPGIVYMLKSFPDNTHQYIFVSEGSKELAELDPSEIIQDEKSFERLILKEDLESVLNADRDAYTQNQQFSSEFRIQTASGKEKWVYGASNRLQKYQQESIWAGIFIDITESKIKEQESRLNLLKYKSLFDENPLAIFHFDQTGEIIAANKRFLSSLGLEEEKQLIGRNLFELVQNHPISKTYKSTIEDGVGYYEGPYISYFTKQLFHIRVRAKAINENSFEAIIEDINEQEYVHNVLAELTERTSKFSGNDFFDALTLFLSEKIGMEYCFISEVDEKNDKASVISIFKNGKKLKNFQYEIANSPCESCLRSNSPLIILQDVQKQFPLDADLVKMNISAYMGISILDINENKLGMLVLMNSKQIQVGNAYSTILKVLSDRIGAELSRLSYEKRLLSSEQLFRSIAENFPKGTIEVFDKNLMYVYTDGKEYRQQDIDPSYLIGTPLIAKYTPKIAKEVTSHLKKVLKGEQVIFELVIGNQYYTKSGVPLVNNQGQIDRILLVTQNITESRNAEEERTLLIKDLKSQNEELQRFAYIISHNLRAPIVNITSLLELYNSVEPADNENIEIIENLRVSTGILNHTLQDLIDVVAIKKNKLPKIEKVNFETLSGNIEKSLSKQLAEAKTSIHKDFSKKPYINYVYSHLENFLINLTTNAIKYKHPDRNLKISIETYEEELFTVIRFKDNGIGIDLNRYGDRLFGLYQRFHSHVEGKGLGLYLVREQIRAHDGNLQVESEVGKGTTFYIYLKNLIGTSDEGN</sequence>
<protein>
    <recommendedName>
        <fullName evidence="2">histidine kinase</fullName>
        <ecNumber evidence="2">2.7.13.3</ecNumber>
    </recommendedName>
</protein>
<dbReference type="EC" id="2.7.13.3" evidence="2"/>
<dbReference type="Gene3D" id="3.30.450.20">
    <property type="entry name" value="PAS domain"/>
    <property type="match status" value="4"/>
</dbReference>
<dbReference type="Pfam" id="PF13426">
    <property type="entry name" value="PAS_9"/>
    <property type="match status" value="1"/>
</dbReference>
<dbReference type="InterPro" id="IPR052162">
    <property type="entry name" value="Sensor_kinase/Photoreceptor"/>
</dbReference>
<dbReference type="InterPro" id="IPR000014">
    <property type="entry name" value="PAS"/>
</dbReference>
<evidence type="ECO:0000256" key="3">
    <source>
        <dbReference type="ARBA" id="ARBA00022553"/>
    </source>
</evidence>
<dbReference type="InterPro" id="IPR036097">
    <property type="entry name" value="HisK_dim/P_sf"/>
</dbReference>
<dbReference type="InterPro" id="IPR036890">
    <property type="entry name" value="HATPase_C_sf"/>
</dbReference>
<name>A0ABQ1LMM8_9BACT</name>
<evidence type="ECO:0000256" key="4">
    <source>
        <dbReference type="ARBA" id="ARBA00022679"/>
    </source>
</evidence>
<dbReference type="InterPro" id="IPR003661">
    <property type="entry name" value="HisK_dim/P_dom"/>
</dbReference>
<dbReference type="InterPro" id="IPR003594">
    <property type="entry name" value="HATPase_dom"/>
</dbReference>
<dbReference type="InterPro" id="IPR000700">
    <property type="entry name" value="PAS-assoc_C"/>
</dbReference>
<keyword evidence="5" id="KW-0418">Kinase</keyword>
<dbReference type="Gene3D" id="3.30.450.40">
    <property type="match status" value="1"/>
</dbReference>
<dbReference type="InterPro" id="IPR005467">
    <property type="entry name" value="His_kinase_dom"/>
</dbReference>
<dbReference type="NCBIfam" id="TIGR00229">
    <property type="entry name" value="sensory_box"/>
    <property type="match status" value="2"/>
</dbReference>
<organism evidence="8 9">
    <name type="scientific">Belliella aquatica</name>
    <dbReference type="NCBI Taxonomy" id="1323734"/>
    <lineage>
        <taxon>Bacteria</taxon>
        <taxon>Pseudomonadati</taxon>
        <taxon>Bacteroidota</taxon>
        <taxon>Cytophagia</taxon>
        <taxon>Cytophagales</taxon>
        <taxon>Cyclobacteriaceae</taxon>
        <taxon>Belliella</taxon>
    </lineage>
</organism>
<dbReference type="SUPFAM" id="SSF47384">
    <property type="entry name" value="Homodimeric domain of signal transducing histidine kinase"/>
    <property type="match status" value="1"/>
</dbReference>
<feature type="domain" description="PAC" evidence="7">
    <location>
        <begin position="277"/>
        <end position="329"/>
    </location>
</feature>
<reference evidence="9" key="1">
    <citation type="journal article" date="2019" name="Int. J. Syst. Evol. Microbiol.">
        <title>The Global Catalogue of Microorganisms (GCM) 10K type strain sequencing project: providing services to taxonomists for standard genome sequencing and annotation.</title>
        <authorList>
            <consortium name="The Broad Institute Genomics Platform"/>
            <consortium name="The Broad Institute Genome Sequencing Center for Infectious Disease"/>
            <person name="Wu L."/>
            <person name="Ma J."/>
        </authorList>
    </citation>
    <scope>NUCLEOTIDE SEQUENCE [LARGE SCALE GENOMIC DNA]</scope>
    <source>
        <strain evidence="9">CGMCC 1.12479</strain>
    </source>
</reference>
<evidence type="ECO:0000256" key="1">
    <source>
        <dbReference type="ARBA" id="ARBA00000085"/>
    </source>
</evidence>
<dbReference type="Gene3D" id="1.10.287.130">
    <property type="match status" value="1"/>
</dbReference>
<dbReference type="CDD" id="cd00082">
    <property type="entry name" value="HisKA"/>
    <property type="match status" value="1"/>
</dbReference>
<dbReference type="EMBL" id="BMFD01000001">
    <property type="protein sequence ID" value="GGC26726.1"/>
    <property type="molecule type" value="Genomic_DNA"/>
</dbReference>
<dbReference type="PANTHER" id="PTHR43304">
    <property type="entry name" value="PHYTOCHROME-LIKE PROTEIN CPH1"/>
    <property type="match status" value="1"/>
</dbReference>
<evidence type="ECO:0000259" key="6">
    <source>
        <dbReference type="PROSITE" id="PS50109"/>
    </source>
</evidence>
<comment type="catalytic activity">
    <reaction evidence="1">
        <text>ATP + protein L-histidine = ADP + protein N-phospho-L-histidine.</text>
        <dbReference type="EC" id="2.7.13.3"/>
    </reaction>
</comment>
<dbReference type="SUPFAM" id="SSF55781">
    <property type="entry name" value="GAF domain-like"/>
    <property type="match status" value="1"/>
</dbReference>
<evidence type="ECO:0000313" key="9">
    <source>
        <dbReference type="Proteomes" id="UP000635885"/>
    </source>
</evidence>
<evidence type="ECO:0000313" key="8">
    <source>
        <dbReference type="EMBL" id="GGC26726.1"/>
    </source>
</evidence>
<dbReference type="Pfam" id="PF02518">
    <property type="entry name" value="HATPase_c"/>
    <property type="match status" value="1"/>
</dbReference>
<dbReference type="Gene3D" id="3.30.565.10">
    <property type="entry name" value="Histidine kinase-like ATPase, C-terminal domain"/>
    <property type="match status" value="1"/>
</dbReference>
<feature type="domain" description="Histidine kinase" evidence="6">
    <location>
        <begin position="874"/>
        <end position="1088"/>
    </location>
</feature>
<dbReference type="InterPro" id="IPR029016">
    <property type="entry name" value="GAF-like_dom_sf"/>
</dbReference>
<dbReference type="InterPro" id="IPR004358">
    <property type="entry name" value="Sig_transdc_His_kin-like_C"/>
</dbReference>
<evidence type="ECO:0000256" key="5">
    <source>
        <dbReference type="ARBA" id="ARBA00022777"/>
    </source>
</evidence>
<dbReference type="InterPro" id="IPR013655">
    <property type="entry name" value="PAS_fold_3"/>
</dbReference>
<dbReference type="SMART" id="SM00086">
    <property type="entry name" value="PAC"/>
    <property type="match status" value="3"/>
</dbReference>